<accession>X0TNM4</accession>
<sequence length="88" mass="10356">MLKFDCNRRFEDQNRQVDAASDKDLIMEQILENIHTTPIGQILKKIASLPEVRREKILDVRRQLTEGKYDMNERLDVALEKVLEDLTT</sequence>
<name>X0TNM4_9ZZZZ</name>
<gene>
    <name evidence="1" type="ORF">S01H1_26135</name>
</gene>
<dbReference type="InterPro" id="IPR035890">
    <property type="entry name" value="Anti-sigma-28_factor_FlgM_sf"/>
</dbReference>
<dbReference type="SUPFAM" id="SSF101498">
    <property type="entry name" value="Anti-sigma factor FlgM"/>
    <property type="match status" value="1"/>
</dbReference>
<evidence type="ECO:0008006" key="2">
    <source>
        <dbReference type="Google" id="ProtNLM"/>
    </source>
</evidence>
<dbReference type="EMBL" id="BARS01015827">
    <property type="protein sequence ID" value="GAF94829.1"/>
    <property type="molecule type" value="Genomic_DNA"/>
</dbReference>
<reference evidence="1" key="1">
    <citation type="journal article" date="2014" name="Front. Microbiol.">
        <title>High frequency of phylogenetically diverse reductive dehalogenase-homologous genes in deep subseafloor sedimentary metagenomes.</title>
        <authorList>
            <person name="Kawai M."/>
            <person name="Futagami T."/>
            <person name="Toyoda A."/>
            <person name="Takaki Y."/>
            <person name="Nishi S."/>
            <person name="Hori S."/>
            <person name="Arai W."/>
            <person name="Tsubouchi T."/>
            <person name="Morono Y."/>
            <person name="Uchiyama I."/>
            <person name="Ito T."/>
            <person name="Fujiyama A."/>
            <person name="Inagaki F."/>
            <person name="Takami H."/>
        </authorList>
    </citation>
    <scope>NUCLEOTIDE SEQUENCE</scope>
    <source>
        <strain evidence="1">Expedition CK06-06</strain>
    </source>
</reference>
<proteinExistence type="predicted"/>
<organism evidence="1">
    <name type="scientific">marine sediment metagenome</name>
    <dbReference type="NCBI Taxonomy" id="412755"/>
    <lineage>
        <taxon>unclassified sequences</taxon>
        <taxon>metagenomes</taxon>
        <taxon>ecological metagenomes</taxon>
    </lineage>
</organism>
<comment type="caution">
    <text evidence="1">The sequence shown here is derived from an EMBL/GenBank/DDBJ whole genome shotgun (WGS) entry which is preliminary data.</text>
</comment>
<protein>
    <recommendedName>
        <fullName evidence="2">Anti-sigma-28 factor FlgM C-terminal domain-containing protein</fullName>
    </recommendedName>
</protein>
<dbReference type="AlphaFoldDB" id="X0TNM4"/>
<evidence type="ECO:0000313" key="1">
    <source>
        <dbReference type="EMBL" id="GAF94829.1"/>
    </source>
</evidence>